<dbReference type="AlphaFoldDB" id="A0A369VSR7"/>
<reference evidence="2 3" key="1">
    <citation type="submission" date="2018-07" db="EMBL/GenBank/DDBJ databases">
        <title>a novel species of Sphingomonas isolated from the rhizosphere soil of Araceae plant.</title>
        <authorList>
            <person name="Zhiyong W."/>
            <person name="Qinglan Z."/>
            <person name="Zhiwei F."/>
            <person name="Ding X."/>
            <person name="Gejiao W."/>
            <person name="Shixue Z."/>
        </authorList>
    </citation>
    <scope>NUCLEOTIDE SEQUENCE [LARGE SCALE GENOMIC DNA]</scope>
    <source>
        <strain evidence="2 3">WZY 27</strain>
    </source>
</reference>
<evidence type="ECO:0000259" key="1">
    <source>
        <dbReference type="SMART" id="SM01126"/>
    </source>
</evidence>
<dbReference type="SMART" id="SM01126">
    <property type="entry name" value="DDE_Tnp_IS1595"/>
    <property type="match status" value="1"/>
</dbReference>
<dbReference type="EMBL" id="QQNB01000002">
    <property type="protein sequence ID" value="RDE05444.1"/>
    <property type="molecule type" value="Genomic_DNA"/>
</dbReference>
<dbReference type="Pfam" id="PF12762">
    <property type="entry name" value="DDE_Tnp_IS1595"/>
    <property type="match status" value="1"/>
</dbReference>
<comment type="caution">
    <text evidence="2">The sequence shown here is derived from an EMBL/GenBank/DDBJ whole genome shotgun (WGS) entry which is preliminary data.</text>
</comment>
<dbReference type="InterPro" id="IPR024442">
    <property type="entry name" value="Transposase_Zn_ribbon"/>
</dbReference>
<dbReference type="Proteomes" id="UP000253918">
    <property type="component" value="Unassembled WGS sequence"/>
</dbReference>
<dbReference type="PANTHER" id="PTHR47163">
    <property type="entry name" value="DDE_TNP_IS1595 DOMAIN-CONTAINING PROTEIN"/>
    <property type="match status" value="1"/>
</dbReference>
<dbReference type="InterPro" id="IPR053164">
    <property type="entry name" value="IS1016-like_transposase"/>
</dbReference>
<organism evidence="2 3">
    <name type="scientific">Sphingomonas aracearum</name>
    <dbReference type="NCBI Taxonomy" id="2283317"/>
    <lineage>
        <taxon>Bacteria</taxon>
        <taxon>Pseudomonadati</taxon>
        <taxon>Pseudomonadota</taxon>
        <taxon>Alphaproteobacteria</taxon>
        <taxon>Sphingomonadales</taxon>
        <taxon>Sphingomonadaceae</taxon>
        <taxon>Sphingomonas</taxon>
    </lineage>
</organism>
<protein>
    <submittedName>
        <fullName evidence="2">IS1595 family transposase</fullName>
    </submittedName>
</protein>
<dbReference type="RefSeq" id="WP_114687514.1">
    <property type="nucleotide sequence ID" value="NZ_QQNB01000002.1"/>
</dbReference>
<gene>
    <name evidence="2" type="ORF">DVW87_09360</name>
</gene>
<feature type="domain" description="ISXO2-like transposase" evidence="1">
    <location>
        <begin position="130"/>
        <end position="272"/>
    </location>
</feature>
<sequence>MKPKAPTLRQFQDRFPTEDACLDHLFKVRFGTDFNCPGCDRSAKFSRVAKRRAYQCQWCAHQVYPTAGTPFDKTRTPLRDWFFVMFQFCASRNGVAAKEVERQLGVTYKTAWRMCHMIREYMGKVDGNEPVGGFMKRVEVDETFFGGYRAGGMGGKGKTVVVGMLERGGDVITQVVPDRRSGTLMPVIKANVRQHSEVHTDELRSYGGLGTMGYWHKTVNHNREEYVSKTGTTVNAIEGFWANVKRGINGTHIHVSPQHLPKYLGEFEYRWNMRDQPHLMLDRLMVSFSR</sequence>
<accession>A0A369VSR7</accession>
<evidence type="ECO:0000313" key="2">
    <source>
        <dbReference type="EMBL" id="RDE05444.1"/>
    </source>
</evidence>
<dbReference type="NCBIfam" id="NF033547">
    <property type="entry name" value="transpos_IS1595"/>
    <property type="match status" value="1"/>
</dbReference>
<keyword evidence="3" id="KW-1185">Reference proteome</keyword>
<dbReference type="InterPro" id="IPR024445">
    <property type="entry name" value="Tnp_ISXO2-like"/>
</dbReference>
<dbReference type="Pfam" id="PF12760">
    <property type="entry name" value="Zn_ribbon_IS1595"/>
    <property type="match status" value="1"/>
</dbReference>
<dbReference type="PANTHER" id="PTHR47163:SF2">
    <property type="entry name" value="SI:DKEY-17M8.2"/>
    <property type="match status" value="1"/>
</dbReference>
<dbReference type="OrthoDB" id="271821at2"/>
<evidence type="ECO:0000313" key="3">
    <source>
        <dbReference type="Proteomes" id="UP000253918"/>
    </source>
</evidence>
<name>A0A369VSR7_9SPHN</name>
<proteinExistence type="predicted"/>